<protein>
    <recommendedName>
        <fullName evidence="2">Anti-sigma factor antagonist</fullName>
    </recommendedName>
</protein>
<dbReference type="InterPro" id="IPR002645">
    <property type="entry name" value="STAS_dom"/>
</dbReference>
<evidence type="ECO:0000313" key="4">
    <source>
        <dbReference type="EMBL" id="MDJ1182998.1"/>
    </source>
</evidence>
<name>A0ABT7BUY1_9CYAN</name>
<comment type="similarity">
    <text evidence="1 2">Belongs to the anti-sigma-factor antagonist family.</text>
</comment>
<keyword evidence="5" id="KW-1185">Reference proteome</keyword>
<comment type="caution">
    <text evidence="4">The sequence shown here is derived from an EMBL/GenBank/DDBJ whole genome shotgun (WGS) entry which is preliminary data.</text>
</comment>
<dbReference type="RefSeq" id="WP_283757652.1">
    <property type="nucleotide sequence ID" value="NZ_JAQOSQ010000005.1"/>
</dbReference>
<dbReference type="Proteomes" id="UP001232992">
    <property type="component" value="Unassembled WGS sequence"/>
</dbReference>
<gene>
    <name evidence="4" type="ORF">PMH09_07305</name>
</gene>
<dbReference type="NCBIfam" id="TIGR00377">
    <property type="entry name" value="ant_ant_sig"/>
    <property type="match status" value="1"/>
</dbReference>
<dbReference type="PANTHER" id="PTHR33495:SF14">
    <property type="entry name" value="ANTI-SIGMA FACTOR ANTAGONIST"/>
    <property type="match status" value="1"/>
</dbReference>
<dbReference type="SUPFAM" id="SSF52091">
    <property type="entry name" value="SpoIIaa-like"/>
    <property type="match status" value="1"/>
</dbReference>
<dbReference type="EMBL" id="JAQOSQ010000005">
    <property type="protein sequence ID" value="MDJ1182998.1"/>
    <property type="molecule type" value="Genomic_DNA"/>
</dbReference>
<dbReference type="CDD" id="cd07043">
    <property type="entry name" value="STAS_anti-anti-sigma_factors"/>
    <property type="match status" value="1"/>
</dbReference>
<dbReference type="InterPro" id="IPR003658">
    <property type="entry name" value="Anti-sigma_ant"/>
</dbReference>
<accession>A0ABT7BUY1</accession>
<evidence type="ECO:0000256" key="2">
    <source>
        <dbReference type="RuleBase" id="RU003749"/>
    </source>
</evidence>
<dbReference type="Pfam" id="PF01740">
    <property type="entry name" value="STAS"/>
    <property type="match status" value="1"/>
</dbReference>
<reference evidence="4 5" key="1">
    <citation type="submission" date="2023-01" db="EMBL/GenBank/DDBJ databases">
        <title>Novel diversity within Roseofilum (Cyanobacteria; Desertifilaceae) from marine benthic mats with descriptions of four novel species.</title>
        <authorList>
            <person name="Wang Y."/>
            <person name="Berthold D.E."/>
            <person name="Hu J."/>
            <person name="Lefler F.W."/>
            <person name="Laughinghouse H.D. IV."/>
        </authorList>
    </citation>
    <scope>NUCLEOTIDE SEQUENCE [LARGE SCALE GENOMIC DNA]</scope>
    <source>
        <strain evidence="4 5">BLCC-M143</strain>
    </source>
</reference>
<dbReference type="InterPro" id="IPR036513">
    <property type="entry name" value="STAS_dom_sf"/>
</dbReference>
<evidence type="ECO:0000259" key="3">
    <source>
        <dbReference type="PROSITE" id="PS50801"/>
    </source>
</evidence>
<evidence type="ECO:0000256" key="1">
    <source>
        <dbReference type="ARBA" id="ARBA00009013"/>
    </source>
</evidence>
<dbReference type="Gene3D" id="3.30.750.24">
    <property type="entry name" value="STAS domain"/>
    <property type="match status" value="1"/>
</dbReference>
<feature type="domain" description="STAS" evidence="3">
    <location>
        <begin position="1"/>
        <end position="113"/>
    </location>
</feature>
<sequence length="113" mass="12526">MDININVEDKVTIVTITGDIDGNTAPQMQEQILPEIGSRAKVLLDMTEVAYLSSAGLRSLLVLSRKASEYTINEQEVQLILVGLSEEIRDTMEITGFLNLFSICSTREEALNH</sequence>
<dbReference type="PROSITE" id="PS50801">
    <property type="entry name" value="STAS"/>
    <property type="match status" value="1"/>
</dbReference>
<dbReference type="PANTHER" id="PTHR33495">
    <property type="entry name" value="ANTI-SIGMA FACTOR ANTAGONIST TM_1081-RELATED-RELATED"/>
    <property type="match status" value="1"/>
</dbReference>
<evidence type="ECO:0000313" key="5">
    <source>
        <dbReference type="Proteomes" id="UP001232992"/>
    </source>
</evidence>
<proteinExistence type="inferred from homology"/>
<organism evidence="4 5">
    <name type="scientific">Roseofilum casamattae BLCC-M143</name>
    <dbReference type="NCBI Taxonomy" id="3022442"/>
    <lineage>
        <taxon>Bacteria</taxon>
        <taxon>Bacillati</taxon>
        <taxon>Cyanobacteriota</taxon>
        <taxon>Cyanophyceae</taxon>
        <taxon>Desertifilales</taxon>
        <taxon>Desertifilaceae</taxon>
        <taxon>Roseofilum</taxon>
        <taxon>Roseofilum casamattae</taxon>
    </lineage>
</organism>